<comment type="catalytic activity">
    <reaction evidence="1">
        <text>2-(N(omega)-L-arginino)succinate = fumarate + L-arginine</text>
        <dbReference type="Rhea" id="RHEA:24020"/>
        <dbReference type="ChEBI" id="CHEBI:29806"/>
        <dbReference type="ChEBI" id="CHEBI:32682"/>
        <dbReference type="ChEBI" id="CHEBI:57472"/>
        <dbReference type="EC" id="4.3.2.1"/>
    </reaction>
</comment>
<dbReference type="PRINTS" id="PR00149">
    <property type="entry name" value="FUMRATELYASE"/>
</dbReference>
<dbReference type="RefSeq" id="WP_111445193.1">
    <property type="nucleotide sequence ID" value="NZ_QKZK01000009.1"/>
</dbReference>
<dbReference type="EMBL" id="QKZK01000009">
    <property type="protein sequence ID" value="PZX17472.1"/>
    <property type="molecule type" value="Genomic_DNA"/>
</dbReference>
<dbReference type="AlphaFoldDB" id="A0A2W7P203"/>
<evidence type="ECO:0000256" key="1">
    <source>
        <dbReference type="ARBA" id="ARBA00000985"/>
    </source>
</evidence>
<keyword evidence="8" id="KW-1185">Reference proteome</keyword>
<gene>
    <name evidence="7" type="ORF">LX69_01522</name>
</gene>
<dbReference type="InterPro" id="IPR000362">
    <property type="entry name" value="Fumarate_lyase_fam"/>
</dbReference>
<dbReference type="Pfam" id="PF00206">
    <property type="entry name" value="Lyase_1"/>
    <property type="match status" value="1"/>
</dbReference>
<dbReference type="CDD" id="cd01359">
    <property type="entry name" value="Argininosuccinate_lyase"/>
    <property type="match status" value="1"/>
</dbReference>
<proteinExistence type="predicted"/>
<dbReference type="GO" id="GO:0004056">
    <property type="term" value="F:argininosuccinate lyase activity"/>
    <property type="evidence" value="ECO:0007669"/>
    <property type="project" value="UniProtKB-UniRule"/>
</dbReference>
<evidence type="ECO:0000256" key="2">
    <source>
        <dbReference type="ARBA" id="ARBA00004941"/>
    </source>
</evidence>
<feature type="domain" description="Fumarate lyase N-terminal" evidence="6">
    <location>
        <begin position="36"/>
        <end position="300"/>
    </location>
</feature>
<dbReference type="PANTHER" id="PTHR43814:SF1">
    <property type="entry name" value="ARGININOSUCCINATE LYASE"/>
    <property type="match status" value="1"/>
</dbReference>
<protein>
    <recommendedName>
        <fullName evidence="3 5">Argininosuccinate lyase</fullName>
        <ecNumber evidence="3 5">4.3.2.1</ecNumber>
    </recommendedName>
</protein>
<dbReference type="EC" id="4.3.2.1" evidence="3 5"/>
<dbReference type="InterPro" id="IPR022761">
    <property type="entry name" value="Fumarate_lyase_N"/>
</dbReference>
<dbReference type="SUPFAM" id="SSF48557">
    <property type="entry name" value="L-aspartase-like"/>
    <property type="match status" value="1"/>
</dbReference>
<dbReference type="Gene3D" id="1.10.40.30">
    <property type="entry name" value="Fumarase/aspartase (C-terminal domain)"/>
    <property type="match status" value="1"/>
</dbReference>
<evidence type="ECO:0000313" key="7">
    <source>
        <dbReference type="EMBL" id="PZX17472.1"/>
    </source>
</evidence>
<dbReference type="InterPro" id="IPR008948">
    <property type="entry name" value="L-Aspartase-like"/>
</dbReference>
<name>A0A2W7P203_9BACT</name>
<evidence type="ECO:0000259" key="6">
    <source>
        <dbReference type="Pfam" id="PF00206"/>
    </source>
</evidence>
<keyword evidence="4" id="KW-0055">Arginine biosynthesis</keyword>
<dbReference type="InterPro" id="IPR009049">
    <property type="entry name" value="Argininosuccinate_lyase"/>
</dbReference>
<dbReference type="PRINTS" id="PR00145">
    <property type="entry name" value="ARGSUCLYASE"/>
</dbReference>
<dbReference type="Proteomes" id="UP000249239">
    <property type="component" value="Unassembled WGS sequence"/>
</dbReference>
<dbReference type="PANTHER" id="PTHR43814">
    <property type="entry name" value="ARGININOSUCCINATE LYASE"/>
    <property type="match status" value="1"/>
</dbReference>
<dbReference type="Gene3D" id="1.10.275.10">
    <property type="entry name" value="Fumarase/aspartase (N-terminal domain)"/>
    <property type="match status" value="1"/>
</dbReference>
<evidence type="ECO:0000256" key="4">
    <source>
        <dbReference type="ARBA" id="ARBA00022571"/>
    </source>
</evidence>
<evidence type="ECO:0000313" key="8">
    <source>
        <dbReference type="Proteomes" id="UP000249239"/>
    </source>
</evidence>
<organism evidence="7 8">
    <name type="scientific">Breznakibacter xylanolyticus</name>
    <dbReference type="NCBI Taxonomy" id="990"/>
    <lineage>
        <taxon>Bacteria</taxon>
        <taxon>Pseudomonadati</taxon>
        <taxon>Bacteroidota</taxon>
        <taxon>Bacteroidia</taxon>
        <taxon>Marinilabiliales</taxon>
        <taxon>Marinilabiliaceae</taxon>
        <taxon>Breznakibacter</taxon>
    </lineage>
</organism>
<dbReference type="InterPro" id="IPR020557">
    <property type="entry name" value="Fumarate_lyase_CS"/>
</dbReference>
<dbReference type="PROSITE" id="PS00163">
    <property type="entry name" value="FUMARATE_LYASES"/>
    <property type="match status" value="1"/>
</dbReference>
<comment type="pathway">
    <text evidence="2">Amino-acid biosynthesis; L-arginine biosynthesis; L-arginine from L-ornithine and carbamoyl phosphate: step 3/3.</text>
</comment>
<dbReference type="GO" id="GO:0005829">
    <property type="term" value="C:cytosol"/>
    <property type="evidence" value="ECO:0007669"/>
    <property type="project" value="TreeGrafter"/>
</dbReference>
<dbReference type="NCBIfam" id="TIGR00838">
    <property type="entry name" value="argH"/>
    <property type="match status" value="1"/>
</dbReference>
<dbReference type="GO" id="GO:0042450">
    <property type="term" value="P:L-arginine biosynthetic process via ornithine"/>
    <property type="evidence" value="ECO:0007669"/>
    <property type="project" value="UniProtKB-UniRule"/>
</dbReference>
<dbReference type="OrthoDB" id="9769623at2"/>
<accession>A0A2W7P203</accession>
<reference evidence="7 8" key="1">
    <citation type="submission" date="2018-06" db="EMBL/GenBank/DDBJ databases">
        <title>Genomic Encyclopedia of Archaeal and Bacterial Type Strains, Phase II (KMG-II): from individual species to whole genera.</title>
        <authorList>
            <person name="Goeker M."/>
        </authorList>
    </citation>
    <scope>NUCLEOTIDE SEQUENCE [LARGE SCALE GENOMIC DNA]</scope>
    <source>
        <strain evidence="7 8">DSM 6779</strain>
    </source>
</reference>
<keyword evidence="4" id="KW-0028">Amino-acid biosynthesis</keyword>
<dbReference type="UniPathway" id="UPA00068">
    <property type="reaction ID" value="UER00114"/>
</dbReference>
<evidence type="ECO:0000256" key="3">
    <source>
        <dbReference type="ARBA" id="ARBA00012338"/>
    </source>
</evidence>
<sequence>MKLWDKGIKVNDRIEAFTVGKDREMDLYLAPFDVLGTMAHITMLQKVGLLAADELPVLLAELKRIYALTQDGSFVIEEGIEDVHSQVELMLTRALGDMGKKVHSGRSRNDQVLLDVKLFVRHKLKEVVESVGALFAVLQKQSEAHKNKLMPGYTHLQIAMPSSFGLWFGAYAESLTDDMEMLLAAWNITNQNPLGAAAGYGSSFPLDRTMTTNLLGFADLNYNVVYAQMGRGKTEKNVASALASVAYTVGKMAMDGCLYTSQNFNFLKLPDELTTGSSIMPHKKNPDVFELIRAKCNRIQALPQEIGQITANLPMGYFRDLQIIKEILLPAFDELISCIDLATFAIDNIKVMENLLDDDKYLYLFSVEEVNKLVLNGVPFRDAYKQVGGDIEQGMFNPDKQVNHTHEGSIGNLCTAQIAQKMERLSHRFDFEKVDNAILKLLS</sequence>
<dbReference type="InterPro" id="IPR024083">
    <property type="entry name" value="Fumarase/histidase_N"/>
</dbReference>
<keyword evidence="7" id="KW-0456">Lyase</keyword>
<evidence type="ECO:0000256" key="5">
    <source>
        <dbReference type="NCBIfam" id="TIGR00838"/>
    </source>
</evidence>
<comment type="caution">
    <text evidence="7">The sequence shown here is derived from an EMBL/GenBank/DDBJ whole genome shotgun (WGS) entry which is preliminary data.</text>
</comment>
<dbReference type="Gene3D" id="1.20.200.10">
    <property type="entry name" value="Fumarase/aspartase (Central domain)"/>
    <property type="match status" value="1"/>
</dbReference>